<evidence type="ECO:0008006" key="11">
    <source>
        <dbReference type="Google" id="ProtNLM"/>
    </source>
</evidence>
<dbReference type="EMBL" id="JAPZBU010000004">
    <property type="protein sequence ID" value="KAJ5408122.1"/>
    <property type="molecule type" value="Genomic_DNA"/>
</dbReference>
<dbReference type="GO" id="GO:0003676">
    <property type="term" value="F:nucleic acid binding"/>
    <property type="evidence" value="ECO:0007669"/>
    <property type="project" value="InterPro"/>
</dbReference>
<keyword evidence="4" id="KW-0255">Endonuclease</keyword>
<dbReference type="GO" id="GO:0046872">
    <property type="term" value="F:metal ion binding"/>
    <property type="evidence" value="ECO:0007669"/>
    <property type="project" value="UniProtKB-KW"/>
</dbReference>
<dbReference type="AlphaFoldDB" id="A0A9W9W818"/>
<dbReference type="RefSeq" id="XP_056492437.1">
    <property type="nucleotide sequence ID" value="XM_056626642.1"/>
</dbReference>
<keyword evidence="3" id="KW-0479">Metal-binding</keyword>
<accession>A0A9W9W818</accession>
<evidence type="ECO:0000256" key="2">
    <source>
        <dbReference type="ARBA" id="ARBA00022722"/>
    </source>
</evidence>
<dbReference type="Pfam" id="PF02265">
    <property type="entry name" value="S1-P1_nuclease"/>
    <property type="match status" value="1"/>
</dbReference>
<evidence type="ECO:0000256" key="5">
    <source>
        <dbReference type="ARBA" id="ARBA00022801"/>
    </source>
</evidence>
<dbReference type="InterPro" id="IPR008947">
    <property type="entry name" value="PLipase_C/P1_nuclease_dom_sf"/>
</dbReference>
<dbReference type="GO" id="GO:0004519">
    <property type="term" value="F:endonuclease activity"/>
    <property type="evidence" value="ECO:0007669"/>
    <property type="project" value="UniProtKB-KW"/>
</dbReference>
<keyword evidence="8" id="KW-0732">Signal</keyword>
<reference evidence="9" key="2">
    <citation type="journal article" date="2023" name="IMA Fungus">
        <title>Comparative genomic study of the Penicillium genus elucidates a diverse pangenome and 15 lateral gene transfer events.</title>
        <authorList>
            <person name="Petersen C."/>
            <person name="Sorensen T."/>
            <person name="Nielsen M.R."/>
            <person name="Sondergaard T.E."/>
            <person name="Sorensen J.L."/>
            <person name="Fitzpatrick D.A."/>
            <person name="Frisvad J.C."/>
            <person name="Nielsen K.L."/>
        </authorList>
    </citation>
    <scope>NUCLEOTIDE SEQUENCE</scope>
    <source>
        <strain evidence="9">IBT 29677</strain>
    </source>
</reference>
<keyword evidence="2" id="KW-0540">Nuclease</keyword>
<dbReference type="PANTHER" id="PTHR33146">
    <property type="entry name" value="ENDONUCLEASE 4"/>
    <property type="match status" value="1"/>
</dbReference>
<dbReference type="PANTHER" id="PTHR33146:SF26">
    <property type="entry name" value="ENDONUCLEASE 4"/>
    <property type="match status" value="1"/>
</dbReference>
<evidence type="ECO:0000256" key="8">
    <source>
        <dbReference type="SAM" id="SignalP"/>
    </source>
</evidence>
<evidence type="ECO:0000256" key="3">
    <source>
        <dbReference type="ARBA" id="ARBA00022723"/>
    </source>
</evidence>
<evidence type="ECO:0000313" key="9">
    <source>
        <dbReference type="EMBL" id="KAJ5408122.1"/>
    </source>
</evidence>
<dbReference type="Gene3D" id="1.10.575.10">
    <property type="entry name" value="P1 Nuclease"/>
    <property type="match status" value="1"/>
</dbReference>
<gene>
    <name evidence="9" type="ORF">N7509_002005</name>
</gene>
<evidence type="ECO:0000256" key="4">
    <source>
        <dbReference type="ARBA" id="ARBA00022759"/>
    </source>
</evidence>
<evidence type="ECO:0000313" key="10">
    <source>
        <dbReference type="Proteomes" id="UP001147747"/>
    </source>
</evidence>
<feature type="chain" id="PRO_5040967796" description="S1/P1 Nuclease" evidence="8">
    <location>
        <begin position="20"/>
        <end position="318"/>
    </location>
</feature>
<dbReference type="OrthoDB" id="441446at2759"/>
<evidence type="ECO:0000256" key="6">
    <source>
        <dbReference type="ARBA" id="ARBA00023157"/>
    </source>
</evidence>
<comment type="similarity">
    <text evidence="1">Belongs to the nuclease type I family.</text>
</comment>
<organism evidence="9 10">
    <name type="scientific">Penicillium cosmopolitanum</name>
    <dbReference type="NCBI Taxonomy" id="1131564"/>
    <lineage>
        <taxon>Eukaryota</taxon>
        <taxon>Fungi</taxon>
        <taxon>Dikarya</taxon>
        <taxon>Ascomycota</taxon>
        <taxon>Pezizomycotina</taxon>
        <taxon>Eurotiomycetes</taxon>
        <taxon>Eurotiomycetidae</taxon>
        <taxon>Eurotiales</taxon>
        <taxon>Aspergillaceae</taxon>
        <taxon>Penicillium</taxon>
    </lineage>
</organism>
<name>A0A9W9W818_9EURO</name>
<keyword evidence="10" id="KW-1185">Reference proteome</keyword>
<evidence type="ECO:0000256" key="7">
    <source>
        <dbReference type="ARBA" id="ARBA00023180"/>
    </source>
</evidence>
<keyword evidence="5" id="KW-0378">Hydrolase</keyword>
<feature type="signal peptide" evidence="8">
    <location>
        <begin position="1"/>
        <end position="19"/>
    </location>
</feature>
<dbReference type="InterPro" id="IPR003154">
    <property type="entry name" value="S1/P1nuclease"/>
</dbReference>
<dbReference type="GeneID" id="81365622"/>
<dbReference type="GO" id="GO:0006308">
    <property type="term" value="P:DNA catabolic process"/>
    <property type="evidence" value="ECO:0007669"/>
    <property type="project" value="InterPro"/>
</dbReference>
<keyword evidence="7" id="KW-0325">Glycoprotein</keyword>
<reference evidence="9" key="1">
    <citation type="submission" date="2022-12" db="EMBL/GenBank/DDBJ databases">
        <authorList>
            <person name="Petersen C."/>
        </authorList>
    </citation>
    <scope>NUCLEOTIDE SEQUENCE</scope>
    <source>
        <strain evidence="9">IBT 29677</strain>
    </source>
</reference>
<comment type="caution">
    <text evidence="9">The sequence shown here is derived from an EMBL/GenBank/DDBJ whole genome shotgun (WGS) entry which is preliminary data.</text>
</comment>
<sequence length="318" mass="35865">MYCLRSLLLLFYTLNLTWGWGDVGHRTVAYLAEKYLTKQGNQLVEDLISPSDEFDISDAAVWPDKVKFSRPYSRNWHFIDAKDQPPDSCAVSFEADCNDGCIISAIDNMTHQVQDLDLDKQQQGEALKYLIHFIGDLHQPLHVEDKCRGGNEIHVHFDNHGGQKENLHSIWDTDIPHKIIGIKHRLKQNEEKEPAVKWATKLFQSQGLRPLHAECADTQKPMKCSMLWAAETNRLNCDFVFKNGIEWLENHDLGGEYYDGAAPIVETQILKAGIRLAVWLNALAADRASPASGGLCAHQGGKVRYVSNPGQAPLHRSD</sequence>
<protein>
    <recommendedName>
        <fullName evidence="11">S1/P1 Nuclease</fullName>
    </recommendedName>
</protein>
<evidence type="ECO:0000256" key="1">
    <source>
        <dbReference type="ARBA" id="ARBA00009547"/>
    </source>
</evidence>
<dbReference type="GO" id="GO:0016788">
    <property type="term" value="F:hydrolase activity, acting on ester bonds"/>
    <property type="evidence" value="ECO:0007669"/>
    <property type="project" value="InterPro"/>
</dbReference>
<dbReference type="Proteomes" id="UP001147747">
    <property type="component" value="Unassembled WGS sequence"/>
</dbReference>
<dbReference type="SUPFAM" id="SSF48537">
    <property type="entry name" value="Phospholipase C/P1 nuclease"/>
    <property type="match status" value="1"/>
</dbReference>
<proteinExistence type="inferred from homology"/>
<dbReference type="CDD" id="cd11010">
    <property type="entry name" value="S1-P1_nuclease"/>
    <property type="match status" value="1"/>
</dbReference>
<keyword evidence="6" id="KW-1015">Disulfide bond</keyword>